<evidence type="ECO:0000313" key="2">
    <source>
        <dbReference type="EMBL" id="WYK00621.1"/>
    </source>
</evidence>
<dbReference type="AlphaFoldDB" id="A0AAQ3WDS0"/>
<dbReference type="Gene3D" id="3.40.630.30">
    <property type="match status" value="1"/>
</dbReference>
<dbReference type="PROSITE" id="PS51186">
    <property type="entry name" value="GNAT"/>
    <property type="match status" value="1"/>
</dbReference>
<organism evidence="2 3">
    <name type="scientific">Candidatus Enterococcus palustris</name>
    <dbReference type="NCBI Taxonomy" id="1834189"/>
    <lineage>
        <taxon>Bacteria</taxon>
        <taxon>Bacillati</taxon>
        <taxon>Bacillota</taxon>
        <taxon>Bacilli</taxon>
        <taxon>Lactobacillales</taxon>
        <taxon>Enterococcaceae</taxon>
        <taxon>Enterococcus</taxon>
    </lineage>
</organism>
<dbReference type="GO" id="GO:0016747">
    <property type="term" value="F:acyltransferase activity, transferring groups other than amino-acyl groups"/>
    <property type="evidence" value="ECO:0007669"/>
    <property type="project" value="InterPro"/>
</dbReference>
<dbReference type="CDD" id="cd04301">
    <property type="entry name" value="NAT_SF"/>
    <property type="match status" value="1"/>
</dbReference>
<dbReference type="InterPro" id="IPR000182">
    <property type="entry name" value="GNAT_dom"/>
</dbReference>
<feature type="domain" description="N-acetyltransferase" evidence="1">
    <location>
        <begin position="40"/>
        <end position="172"/>
    </location>
</feature>
<sequence>MSERAIMCKKVEKQEIVTISACNFLNCPENKFELNQYFAQHFLEAFKGTIDDEGETLTDWLIEVKEAFQGKYGPIMEEHSFYIKEEGKIIASTVVALFRGIPLVIYAAVDPRDRGRGLGKNLLRKMLDSFCDSMYQEVYLVVTPGNMPAEIIYEQLGFEVVGTNWDELLGPA</sequence>
<reference evidence="2 3" key="2">
    <citation type="submission" date="2024-03" db="EMBL/GenBank/DDBJ databases">
        <title>The Genome Sequence of Enterococcus sp. DIV0205d.</title>
        <authorList>
            <consortium name="The Broad Institute Genomics Platform"/>
            <consortium name="The Broad Institute Microbial Omics Core"/>
            <consortium name="The Broad Institute Genomic Center for Infectious Diseases"/>
            <person name="Earl A."/>
            <person name="Manson A."/>
            <person name="Gilmore M."/>
            <person name="Schwartman J."/>
            <person name="Shea T."/>
            <person name="Abouelleil A."/>
            <person name="Cao P."/>
            <person name="Chapman S."/>
            <person name="Cusick C."/>
            <person name="Young S."/>
            <person name="Neafsey D."/>
            <person name="Nusbaum C."/>
            <person name="Birren B."/>
        </authorList>
    </citation>
    <scope>NUCLEOTIDE SEQUENCE [LARGE SCALE GENOMIC DNA]</scope>
    <source>
        <strain evidence="2 3">7F3_DIV0205</strain>
    </source>
</reference>
<accession>A0AAQ3WDS0</accession>
<dbReference type="SUPFAM" id="SSF55729">
    <property type="entry name" value="Acyl-CoA N-acyltransferases (Nat)"/>
    <property type="match status" value="1"/>
</dbReference>
<name>A0AAQ3WDS0_9ENTE</name>
<dbReference type="Pfam" id="PF00583">
    <property type="entry name" value="Acetyltransf_1"/>
    <property type="match status" value="1"/>
</dbReference>
<protein>
    <recommendedName>
        <fullName evidence="1">N-acetyltransferase domain-containing protein</fullName>
    </recommendedName>
</protein>
<dbReference type="Proteomes" id="UP000194948">
    <property type="component" value="Chromosome"/>
</dbReference>
<proteinExistence type="predicted"/>
<dbReference type="InterPro" id="IPR016181">
    <property type="entry name" value="Acyl_CoA_acyltransferase"/>
</dbReference>
<gene>
    <name evidence="2" type="ORF">A5821_001719</name>
</gene>
<evidence type="ECO:0000259" key="1">
    <source>
        <dbReference type="PROSITE" id="PS51186"/>
    </source>
</evidence>
<reference evidence="3" key="1">
    <citation type="submission" date="2017-05" db="EMBL/GenBank/DDBJ databases">
        <title>The Genome Sequence of EEnterococcus faecalis 9F2_4866.</title>
        <authorList>
            <consortium name="The Broad Institute Genomics Platform"/>
            <consortium name="The Broad Institute Genomic Center for Infectious Diseases"/>
            <person name="Earl A."/>
            <person name="Manson A."/>
            <person name="Schwartman J."/>
            <person name="Gilmore M."/>
            <person name="Abouelleil A."/>
            <person name="Cao P."/>
            <person name="Chapman S."/>
            <person name="Cusick C."/>
            <person name="Shea T."/>
            <person name="Young S."/>
            <person name="Neafsey D."/>
            <person name="Nusbaum C."/>
            <person name="Birren B."/>
        </authorList>
    </citation>
    <scope>NUCLEOTIDE SEQUENCE [LARGE SCALE GENOMIC DNA]</scope>
    <source>
        <strain evidence="3">7F3_DIV0205</strain>
    </source>
</reference>
<dbReference type="RefSeq" id="WP_086314133.1">
    <property type="nucleotide sequence ID" value="NZ_CP147244.1"/>
</dbReference>
<dbReference type="EMBL" id="CP147244">
    <property type="protein sequence ID" value="WYK00621.1"/>
    <property type="molecule type" value="Genomic_DNA"/>
</dbReference>
<keyword evidence="3" id="KW-1185">Reference proteome</keyword>
<evidence type="ECO:0000313" key="3">
    <source>
        <dbReference type="Proteomes" id="UP000194948"/>
    </source>
</evidence>